<sequence length="77" mass="8350">MGGRFFLKIRSLTFFHSDFFSYLCSRNRIQVVIPCAGFRLCLRGANANNGGQCGLSTLNVNNAVSDANANYGAALNL</sequence>
<accession>A0A8S5QTN2</accession>
<protein>
    <submittedName>
        <fullName evidence="1">Uncharacterized protein</fullName>
    </submittedName>
</protein>
<name>A0A8S5QTN2_9CAUD</name>
<organism evidence="1">
    <name type="scientific">Siphoviridae sp. ctETl1</name>
    <dbReference type="NCBI Taxonomy" id="2826207"/>
    <lineage>
        <taxon>Viruses</taxon>
        <taxon>Duplodnaviria</taxon>
        <taxon>Heunggongvirae</taxon>
        <taxon>Uroviricota</taxon>
        <taxon>Caudoviricetes</taxon>
    </lineage>
</organism>
<proteinExistence type="predicted"/>
<reference evidence="1" key="1">
    <citation type="journal article" date="2021" name="Proc. Natl. Acad. Sci. U.S.A.">
        <title>A Catalog of Tens of Thousands of Viruses from Human Metagenomes Reveals Hidden Associations with Chronic Diseases.</title>
        <authorList>
            <person name="Tisza M.J."/>
            <person name="Buck C.B."/>
        </authorList>
    </citation>
    <scope>NUCLEOTIDE SEQUENCE</scope>
    <source>
        <strain evidence="1">CtETl1</strain>
    </source>
</reference>
<evidence type="ECO:0000313" key="1">
    <source>
        <dbReference type="EMBL" id="DAE22306.1"/>
    </source>
</evidence>
<dbReference type="EMBL" id="BK015731">
    <property type="protein sequence ID" value="DAE22306.1"/>
    <property type="molecule type" value="Genomic_DNA"/>
</dbReference>